<reference evidence="1 2" key="1">
    <citation type="journal article" date="2019" name="Fungal Biol. Biotechnol.">
        <title>Draft genome sequence of fastidious pathogen Ceratobasidium theobromae, which causes vascular-streak dieback in Theobroma cacao.</title>
        <authorList>
            <person name="Ali S.S."/>
            <person name="Asman A."/>
            <person name="Shao J."/>
            <person name="Firmansyah A.P."/>
            <person name="Susilo A.W."/>
            <person name="Rosmana A."/>
            <person name="McMahon P."/>
            <person name="Junaid M."/>
            <person name="Guest D."/>
            <person name="Kheng T.Y."/>
            <person name="Meinhardt L.W."/>
            <person name="Bailey B.A."/>
        </authorList>
    </citation>
    <scope>NUCLEOTIDE SEQUENCE [LARGE SCALE GENOMIC DNA]</scope>
    <source>
        <strain evidence="1 2">CT2</strain>
    </source>
</reference>
<dbReference type="Proteomes" id="UP000383932">
    <property type="component" value="Unassembled WGS sequence"/>
</dbReference>
<dbReference type="OrthoDB" id="2134446at2759"/>
<evidence type="ECO:0000313" key="1">
    <source>
        <dbReference type="EMBL" id="KAB5592661.1"/>
    </source>
</evidence>
<dbReference type="AlphaFoldDB" id="A0A5N5QMB7"/>
<accession>A0A5N5QMB7</accession>
<comment type="caution">
    <text evidence="1">The sequence shown here is derived from an EMBL/GenBank/DDBJ whole genome shotgun (WGS) entry which is preliminary data.</text>
</comment>
<keyword evidence="2" id="KW-1185">Reference proteome</keyword>
<gene>
    <name evidence="1" type="ORF">CTheo_3925</name>
</gene>
<protein>
    <submittedName>
        <fullName evidence="1">Uncharacterized protein</fullName>
    </submittedName>
</protein>
<name>A0A5N5QMB7_9AGAM</name>
<organism evidence="1 2">
    <name type="scientific">Ceratobasidium theobromae</name>
    <dbReference type="NCBI Taxonomy" id="1582974"/>
    <lineage>
        <taxon>Eukaryota</taxon>
        <taxon>Fungi</taxon>
        <taxon>Dikarya</taxon>
        <taxon>Basidiomycota</taxon>
        <taxon>Agaricomycotina</taxon>
        <taxon>Agaricomycetes</taxon>
        <taxon>Cantharellales</taxon>
        <taxon>Ceratobasidiaceae</taxon>
        <taxon>Ceratobasidium</taxon>
    </lineage>
</organism>
<evidence type="ECO:0000313" key="2">
    <source>
        <dbReference type="Proteomes" id="UP000383932"/>
    </source>
</evidence>
<sequence>MPRTFATNVRSTEPTEPPKYLYPIMNKSEKQIRFHFGELRSVAIANTQTTLLLLPWQLDSLIPFQRKEQLPYYTHAPDTLIRKVLYQLTDDLHETIGIDTIIAKGLKNTIDEIMDARDTKVLKAALDSFGDIAMEGWNAIFGVVKGELEEKVEELRKLGVASEDKKRLVTTLNDVVTAIDKNPRISPNTINASSMFKIAHTGYPDRLVFKWPQELGQDFLTALMNAAQKYRENKTPHTPDDRLAFHAGYYLLSQGQSPFDPYESRTLGTIGFRKDAQTYLSLTDPGQGHIFGTTTRSEWMRGAIVHIEHLERPEGTARSQIESYRIPSILEFARARLHTGYSAPNTYYVGRPLQDSGALKYDFIKVVNTVSAACSSAFRLGATECKVAMGTLKASEMVAYMRALRGHTLKNYRQYLSAAFNLNTPLIDDIKGKHYTNPIEIGRRAVKLAALGGFDKVTWDGASDSYPSAPMLKENDNALGLLSVLQALELVHRAHSAGLVTYFSAGFKPQHIKVAVYSGVDGIGLGGAQILRSMDPVSKMHGEYQESRIGELINERDAAERTIRGRAVKLLARLDQMYFEGSINIDEKHVRDELYENLSNNASDDVLSEMLKANIVAPVLELKGDCDSDGQSTTEKPWTARANRILTPRLGRPCLLQEHGGKNWDGFANALRETLNPKPEDNELLGNTTSVEGEIHSFFVSQQWEERRVAFRDWMRAYDDSKNLTKANKVPKYFAGEINITLKARPFESSEVRDFVISDIENQGSDSNVTR</sequence>
<proteinExistence type="predicted"/>
<dbReference type="EMBL" id="SSOP01000058">
    <property type="protein sequence ID" value="KAB5592661.1"/>
    <property type="molecule type" value="Genomic_DNA"/>
</dbReference>